<keyword evidence="10" id="KW-1185">Reference proteome</keyword>
<organism evidence="9 10">
    <name type="scientific">Companilactobacillus heilongjiangensis</name>
    <dbReference type="NCBI Taxonomy" id="1074467"/>
    <lineage>
        <taxon>Bacteria</taxon>
        <taxon>Bacillati</taxon>
        <taxon>Bacillota</taxon>
        <taxon>Bacilli</taxon>
        <taxon>Lactobacillales</taxon>
        <taxon>Lactobacillaceae</taxon>
        <taxon>Companilactobacillus</taxon>
    </lineage>
</organism>
<dbReference type="AlphaFoldDB" id="A0A0K2LBX4"/>
<keyword evidence="3 8" id="KW-0813">Transport</keyword>
<evidence type="ECO:0000256" key="3">
    <source>
        <dbReference type="ARBA" id="ARBA00022448"/>
    </source>
</evidence>
<feature type="transmembrane region" description="Helical" evidence="8">
    <location>
        <begin position="101"/>
        <end position="119"/>
    </location>
</feature>
<name>A0A0K2LBX4_9LACO</name>
<protein>
    <recommendedName>
        <fullName evidence="8">L-lactate permease</fullName>
    </recommendedName>
</protein>
<feature type="transmembrane region" description="Helical" evidence="8">
    <location>
        <begin position="63"/>
        <end position="81"/>
    </location>
</feature>
<dbReference type="InterPro" id="IPR003804">
    <property type="entry name" value="Lactate_perm"/>
</dbReference>
<dbReference type="RefSeq" id="WP_041499411.1">
    <property type="nucleotide sequence ID" value="NZ_BJDV01000011.1"/>
</dbReference>
<comment type="similarity">
    <text evidence="2 8">Belongs to the lactate permease family.</text>
</comment>
<feature type="transmembrane region" description="Helical" evidence="8">
    <location>
        <begin position="216"/>
        <end position="240"/>
    </location>
</feature>
<keyword evidence="7 8" id="KW-0472">Membrane</keyword>
<dbReference type="GO" id="GO:0015295">
    <property type="term" value="F:solute:proton symporter activity"/>
    <property type="evidence" value="ECO:0007669"/>
    <property type="project" value="TreeGrafter"/>
</dbReference>
<evidence type="ECO:0000256" key="8">
    <source>
        <dbReference type="RuleBase" id="RU365092"/>
    </source>
</evidence>
<accession>A0A0K2LBX4</accession>
<dbReference type="GO" id="GO:0005886">
    <property type="term" value="C:plasma membrane"/>
    <property type="evidence" value="ECO:0007669"/>
    <property type="project" value="UniProtKB-SubCell"/>
</dbReference>
<feature type="transmembrane region" description="Helical" evidence="8">
    <location>
        <begin position="288"/>
        <end position="307"/>
    </location>
</feature>
<reference evidence="9 10" key="1">
    <citation type="submission" date="2015-08" db="EMBL/GenBank/DDBJ databases">
        <title>Genomic sequence of Lactobacillus heilongjiangensis DSM 28069, isolated from Chinese traditional pickle.</title>
        <authorList>
            <person name="Jiang X."/>
            <person name="Zheng B."/>
            <person name="Cheng H."/>
        </authorList>
    </citation>
    <scope>NUCLEOTIDE SEQUENCE [LARGE SCALE GENOMIC DNA]</scope>
    <source>
        <strain evidence="9 10">DSM 28069</strain>
    </source>
</reference>
<feature type="transmembrane region" description="Helical" evidence="8">
    <location>
        <begin position="246"/>
        <end position="267"/>
    </location>
</feature>
<evidence type="ECO:0000256" key="2">
    <source>
        <dbReference type="ARBA" id="ARBA00010100"/>
    </source>
</evidence>
<sequence length="528" mass="56961">MILIALSAVILPLVLLGILNLPATKGMSISAFIVLLEGYFFWKMPPKVLLASIFQSVHKALPILWILFGALMMLNILQHTGAIERINAGFHTISADMRLQVLLVAFLFGGLIEGVSGFGTPAMVTAPLMIALGFSPMAAVTLALVADSTPASFGAVGTPLTVGLSNVSERADFLNAIGQKITQLDLFAGTFMPLILIFMLVFLFGKNDSNHKKDFLALVPWSLFIGLVYSIFAILVSFILSYEFVAILAPFATIIIAIISIKFRFILPKSVFEKPWTTSTQTITAENKMSLLTAWSPYIVVILMLLATRTINPLKQFLVNNVNLSWQNILGFTQISSDWEFLYSPGTLLTIAVLIGLLIQVKSLKSFLPTAKKVVFSMKSTALALIVTLIMVQIFTNSELNGANLPSMPMYIAKIISKYLSSVWIIIAPFLGQLGSFVTGSTTVSTLTFGQIQADIAMKAGVGKELVLAAQLIGAAAGNMICVHNIVSVSSVVGLSGQEGNILRKTVVPALLYGLLVGIVGFIFTLFI</sequence>
<dbReference type="OrthoDB" id="9761056at2"/>
<dbReference type="Proteomes" id="UP000061546">
    <property type="component" value="Chromosome"/>
</dbReference>
<dbReference type="STRING" id="1074467.JP39_04980"/>
<dbReference type="KEGG" id="lhi:JP39_04980"/>
<dbReference type="EMBL" id="CP012559">
    <property type="protein sequence ID" value="ALB28765.1"/>
    <property type="molecule type" value="Genomic_DNA"/>
</dbReference>
<evidence type="ECO:0000313" key="9">
    <source>
        <dbReference type="EMBL" id="ALB28765.1"/>
    </source>
</evidence>
<keyword evidence="4 8" id="KW-1003">Cell membrane</keyword>
<proteinExistence type="inferred from homology"/>
<evidence type="ECO:0000256" key="6">
    <source>
        <dbReference type="ARBA" id="ARBA00022989"/>
    </source>
</evidence>
<evidence type="ECO:0000256" key="1">
    <source>
        <dbReference type="ARBA" id="ARBA00004651"/>
    </source>
</evidence>
<dbReference type="PANTHER" id="PTHR30003">
    <property type="entry name" value="L-LACTATE PERMEASE"/>
    <property type="match status" value="1"/>
</dbReference>
<dbReference type="PANTHER" id="PTHR30003:SF0">
    <property type="entry name" value="GLYCOLATE PERMEASE GLCA-RELATED"/>
    <property type="match status" value="1"/>
</dbReference>
<feature type="transmembrane region" description="Helical" evidence="8">
    <location>
        <begin position="26"/>
        <end position="42"/>
    </location>
</feature>
<evidence type="ECO:0000256" key="7">
    <source>
        <dbReference type="ARBA" id="ARBA00023136"/>
    </source>
</evidence>
<evidence type="ECO:0000313" key="10">
    <source>
        <dbReference type="Proteomes" id="UP000061546"/>
    </source>
</evidence>
<comment type="function">
    <text evidence="8">Uptake of L-lactate across the membrane. Can also transport D-lactate and glycolate.</text>
</comment>
<evidence type="ECO:0000256" key="5">
    <source>
        <dbReference type="ARBA" id="ARBA00022692"/>
    </source>
</evidence>
<evidence type="ECO:0000256" key="4">
    <source>
        <dbReference type="ARBA" id="ARBA00022475"/>
    </source>
</evidence>
<gene>
    <name evidence="9" type="ORF">JP39_04980</name>
</gene>
<feature type="transmembrane region" description="Helical" evidence="8">
    <location>
        <begin position="341"/>
        <end position="359"/>
    </location>
</feature>
<dbReference type="GO" id="GO:0015129">
    <property type="term" value="F:lactate transmembrane transporter activity"/>
    <property type="evidence" value="ECO:0007669"/>
    <property type="project" value="UniProtKB-UniRule"/>
</dbReference>
<feature type="transmembrane region" description="Helical" evidence="8">
    <location>
        <begin position="507"/>
        <end position="527"/>
    </location>
</feature>
<dbReference type="Pfam" id="PF02652">
    <property type="entry name" value="Lactate_perm"/>
    <property type="match status" value="1"/>
</dbReference>
<feature type="transmembrane region" description="Helical" evidence="8">
    <location>
        <begin position="380"/>
        <end position="396"/>
    </location>
</feature>
<feature type="transmembrane region" description="Helical" evidence="8">
    <location>
        <begin position="186"/>
        <end position="204"/>
    </location>
</feature>
<comment type="subcellular location">
    <subcellularLocation>
        <location evidence="1 8">Cell membrane</location>
        <topology evidence="1 8">Multi-pass membrane protein</topology>
    </subcellularLocation>
</comment>
<keyword evidence="6 8" id="KW-1133">Transmembrane helix</keyword>
<feature type="transmembrane region" description="Helical" evidence="8">
    <location>
        <begin position="466"/>
        <end position="487"/>
    </location>
</feature>
<feature type="transmembrane region" description="Helical" evidence="8">
    <location>
        <begin position="126"/>
        <end position="146"/>
    </location>
</feature>
<keyword evidence="5 8" id="KW-0812">Transmembrane</keyword>